<reference evidence="1 2" key="1">
    <citation type="journal article" date="2021" name="Hortic Res">
        <title>High-quality reference genome and annotation aids understanding of berry development for evergreen blueberry (Vaccinium darrowii).</title>
        <authorList>
            <person name="Yu J."/>
            <person name="Hulse-Kemp A.M."/>
            <person name="Babiker E."/>
            <person name="Staton M."/>
        </authorList>
    </citation>
    <scope>NUCLEOTIDE SEQUENCE [LARGE SCALE GENOMIC DNA]</scope>
    <source>
        <strain evidence="2">cv. NJ 8807/NJ 8810</strain>
        <tissue evidence="1">Young leaf</tissue>
    </source>
</reference>
<name>A0ACB7WXS8_9ERIC</name>
<gene>
    <name evidence="1" type="ORF">Vadar_004120</name>
</gene>
<comment type="caution">
    <text evidence="1">The sequence shown here is derived from an EMBL/GenBank/DDBJ whole genome shotgun (WGS) entry which is preliminary data.</text>
</comment>
<dbReference type="Proteomes" id="UP000828048">
    <property type="component" value="Chromosome 2"/>
</dbReference>
<dbReference type="EMBL" id="CM037152">
    <property type="protein sequence ID" value="KAH7833209.1"/>
    <property type="molecule type" value="Genomic_DNA"/>
</dbReference>
<keyword evidence="2" id="KW-1185">Reference proteome</keyword>
<evidence type="ECO:0000313" key="1">
    <source>
        <dbReference type="EMBL" id="KAH7833209.1"/>
    </source>
</evidence>
<accession>A0ACB7WXS8</accession>
<organism evidence="1 2">
    <name type="scientific">Vaccinium darrowii</name>
    <dbReference type="NCBI Taxonomy" id="229202"/>
    <lineage>
        <taxon>Eukaryota</taxon>
        <taxon>Viridiplantae</taxon>
        <taxon>Streptophyta</taxon>
        <taxon>Embryophyta</taxon>
        <taxon>Tracheophyta</taxon>
        <taxon>Spermatophyta</taxon>
        <taxon>Magnoliopsida</taxon>
        <taxon>eudicotyledons</taxon>
        <taxon>Gunneridae</taxon>
        <taxon>Pentapetalae</taxon>
        <taxon>asterids</taxon>
        <taxon>Ericales</taxon>
        <taxon>Ericaceae</taxon>
        <taxon>Vaccinioideae</taxon>
        <taxon>Vaccinieae</taxon>
        <taxon>Vaccinium</taxon>
    </lineage>
</organism>
<evidence type="ECO:0000313" key="2">
    <source>
        <dbReference type="Proteomes" id="UP000828048"/>
    </source>
</evidence>
<protein>
    <submittedName>
        <fullName evidence="1">Uncharacterized protein</fullName>
    </submittedName>
</protein>
<proteinExistence type="predicted"/>
<sequence>MASASRSLRQMTQDIVKLDKFDGGNFRRWQKKMHFMLTTLNVVYVLTAPYPEEKEDETLEETQTRRQEKEELGAGASKVHVVEEGKGSNKGKHKKQKVRRDYDRGDDPKGKKPKVECWRCGQPGHFKKDCKSKKKKDPQASGPKEQL</sequence>